<evidence type="ECO:0000313" key="1">
    <source>
        <dbReference type="EMBL" id="KAK4184712.1"/>
    </source>
</evidence>
<organism evidence="1 2">
    <name type="scientific">Podospora australis</name>
    <dbReference type="NCBI Taxonomy" id="1536484"/>
    <lineage>
        <taxon>Eukaryota</taxon>
        <taxon>Fungi</taxon>
        <taxon>Dikarya</taxon>
        <taxon>Ascomycota</taxon>
        <taxon>Pezizomycotina</taxon>
        <taxon>Sordariomycetes</taxon>
        <taxon>Sordariomycetidae</taxon>
        <taxon>Sordariales</taxon>
        <taxon>Podosporaceae</taxon>
        <taxon>Podospora</taxon>
    </lineage>
</organism>
<proteinExistence type="predicted"/>
<gene>
    <name evidence="1" type="ORF">QBC35DRAFT_455009</name>
</gene>
<protein>
    <submittedName>
        <fullName evidence="1">Uncharacterized protein</fullName>
    </submittedName>
</protein>
<dbReference type="EMBL" id="MU864477">
    <property type="protein sequence ID" value="KAK4184712.1"/>
    <property type="molecule type" value="Genomic_DNA"/>
</dbReference>
<comment type="caution">
    <text evidence="1">The sequence shown here is derived from an EMBL/GenBank/DDBJ whole genome shotgun (WGS) entry which is preliminary data.</text>
</comment>
<name>A0AAN6WQU4_9PEZI</name>
<evidence type="ECO:0000313" key="2">
    <source>
        <dbReference type="Proteomes" id="UP001302126"/>
    </source>
</evidence>
<accession>A0AAN6WQU4</accession>
<dbReference type="Proteomes" id="UP001302126">
    <property type="component" value="Unassembled WGS sequence"/>
</dbReference>
<dbReference type="AlphaFoldDB" id="A0AAN6WQU4"/>
<keyword evidence="2" id="KW-1185">Reference proteome</keyword>
<reference evidence="1" key="1">
    <citation type="journal article" date="2023" name="Mol. Phylogenet. Evol.">
        <title>Genome-scale phylogeny and comparative genomics of the fungal order Sordariales.</title>
        <authorList>
            <person name="Hensen N."/>
            <person name="Bonometti L."/>
            <person name="Westerberg I."/>
            <person name="Brannstrom I.O."/>
            <person name="Guillou S."/>
            <person name="Cros-Aarteil S."/>
            <person name="Calhoun S."/>
            <person name="Haridas S."/>
            <person name="Kuo A."/>
            <person name="Mondo S."/>
            <person name="Pangilinan J."/>
            <person name="Riley R."/>
            <person name="LaButti K."/>
            <person name="Andreopoulos B."/>
            <person name="Lipzen A."/>
            <person name="Chen C."/>
            <person name="Yan M."/>
            <person name="Daum C."/>
            <person name="Ng V."/>
            <person name="Clum A."/>
            <person name="Steindorff A."/>
            <person name="Ohm R.A."/>
            <person name="Martin F."/>
            <person name="Silar P."/>
            <person name="Natvig D.O."/>
            <person name="Lalanne C."/>
            <person name="Gautier V."/>
            <person name="Ament-Velasquez S.L."/>
            <person name="Kruys A."/>
            <person name="Hutchinson M.I."/>
            <person name="Powell A.J."/>
            <person name="Barry K."/>
            <person name="Miller A.N."/>
            <person name="Grigoriev I.V."/>
            <person name="Debuchy R."/>
            <person name="Gladieux P."/>
            <person name="Hiltunen Thoren M."/>
            <person name="Johannesson H."/>
        </authorList>
    </citation>
    <scope>NUCLEOTIDE SEQUENCE</scope>
    <source>
        <strain evidence="1">PSN309</strain>
    </source>
</reference>
<sequence>MPPIPLKAQVGIRDHWDKKDGDLQKTLSELQELLGHEVVANPEWHLIITELDFYPDKNNLIAVIAGCIQVWAKSMIELLDDPENEGWSDTLLTKCSSRLALFLDVASSDKAATAWSEQRKGFVISLPKKQIFQPAEFFPVFRGDLLACFEPTEAAPPKQLSERPKETSTDDWADVEVVVGSKGTKKTNVEFMPNADSLPRPDQLLLRPPYHLTLATAGSTIEIHCSHSPTLQFLSNYLKRWCRVNHNDTTNPPAVQVKLYQSAFGLGEMFDRLVLTTEHTRYNANDFRVTAPMVVALMEGVLGYELVSTQGVWSFRRHVEFKTL</sequence>
<reference evidence="1" key="2">
    <citation type="submission" date="2023-05" db="EMBL/GenBank/DDBJ databases">
        <authorList>
            <consortium name="Lawrence Berkeley National Laboratory"/>
            <person name="Steindorff A."/>
            <person name="Hensen N."/>
            <person name="Bonometti L."/>
            <person name="Westerberg I."/>
            <person name="Brannstrom I.O."/>
            <person name="Guillou S."/>
            <person name="Cros-Aarteil S."/>
            <person name="Calhoun S."/>
            <person name="Haridas S."/>
            <person name="Kuo A."/>
            <person name="Mondo S."/>
            <person name="Pangilinan J."/>
            <person name="Riley R."/>
            <person name="Labutti K."/>
            <person name="Andreopoulos B."/>
            <person name="Lipzen A."/>
            <person name="Chen C."/>
            <person name="Yanf M."/>
            <person name="Daum C."/>
            <person name="Ng V."/>
            <person name="Clum A."/>
            <person name="Ohm R."/>
            <person name="Martin F."/>
            <person name="Silar P."/>
            <person name="Natvig D."/>
            <person name="Lalanne C."/>
            <person name="Gautier V."/>
            <person name="Ament-Velasquez S.L."/>
            <person name="Kruys A."/>
            <person name="Hutchinson M.I."/>
            <person name="Powell A.J."/>
            <person name="Barry K."/>
            <person name="Miller A.N."/>
            <person name="Grigoriev I.V."/>
            <person name="Debuchy R."/>
            <person name="Gladieux P."/>
            <person name="Thoren M.H."/>
            <person name="Johannesson H."/>
        </authorList>
    </citation>
    <scope>NUCLEOTIDE SEQUENCE</scope>
    <source>
        <strain evidence="1">PSN309</strain>
    </source>
</reference>